<protein>
    <submittedName>
        <fullName evidence="1">Uncharacterized protein</fullName>
    </submittedName>
</protein>
<evidence type="ECO:0000313" key="2">
    <source>
        <dbReference type="Proteomes" id="UP000675163"/>
    </source>
</evidence>
<comment type="caution">
    <text evidence="1">The sequence shown here is derived from an EMBL/GenBank/DDBJ whole genome shotgun (WGS) entry which is preliminary data.</text>
</comment>
<gene>
    <name evidence="1" type="ORF">JOF28_001405</name>
</gene>
<sequence>MTDSQNEDHQPIVTNVVDDPAVANANTELAVTTAHLQASWRS</sequence>
<evidence type="ECO:0000313" key="1">
    <source>
        <dbReference type="EMBL" id="MBP1326173.1"/>
    </source>
</evidence>
<name>A0A940PSV8_9MICO</name>
<accession>A0A940PSV8</accession>
<keyword evidence="2" id="KW-1185">Reference proteome</keyword>
<proteinExistence type="predicted"/>
<reference evidence="1" key="1">
    <citation type="submission" date="2021-02" db="EMBL/GenBank/DDBJ databases">
        <title>Sequencing the genomes of 1000 actinobacteria strains.</title>
        <authorList>
            <person name="Klenk H.-P."/>
        </authorList>
    </citation>
    <scope>NUCLEOTIDE SEQUENCE</scope>
    <source>
        <strain evidence="1">DSM 22850</strain>
    </source>
</reference>
<dbReference type="Proteomes" id="UP000675163">
    <property type="component" value="Unassembled WGS sequence"/>
</dbReference>
<organism evidence="1 2">
    <name type="scientific">Leucobacter exalbidus</name>
    <dbReference type="NCBI Taxonomy" id="662960"/>
    <lineage>
        <taxon>Bacteria</taxon>
        <taxon>Bacillati</taxon>
        <taxon>Actinomycetota</taxon>
        <taxon>Actinomycetes</taxon>
        <taxon>Micrococcales</taxon>
        <taxon>Microbacteriaceae</taxon>
        <taxon>Leucobacter</taxon>
    </lineage>
</organism>
<dbReference type="AlphaFoldDB" id="A0A940PSV8"/>
<dbReference type="EMBL" id="JAFIDA010000001">
    <property type="protein sequence ID" value="MBP1326173.1"/>
    <property type="molecule type" value="Genomic_DNA"/>
</dbReference>